<sequence length="62" mass="6832">MLEVPEDVEEMITLFHVTGAYIYVDPEGNPVDVVDVFSKLASARAHYESVGLGASYADPFIR</sequence>
<dbReference type="Gene3D" id="2.60.120.10">
    <property type="entry name" value="Jelly Rolls"/>
    <property type="match status" value="1"/>
</dbReference>
<keyword evidence="2" id="KW-1185">Reference proteome</keyword>
<reference evidence="2" key="1">
    <citation type="journal article" date="2017" name="Genome Biol.">
        <title>Comparative genomics reveals high biological diversity and specific adaptations in the industrially and medically important fungal genus Aspergillus.</title>
        <authorList>
            <person name="de Vries R.P."/>
            <person name="Riley R."/>
            <person name="Wiebenga A."/>
            <person name="Aguilar-Osorio G."/>
            <person name="Amillis S."/>
            <person name="Uchima C.A."/>
            <person name="Anderluh G."/>
            <person name="Asadollahi M."/>
            <person name="Askin M."/>
            <person name="Barry K."/>
            <person name="Battaglia E."/>
            <person name="Bayram O."/>
            <person name="Benocci T."/>
            <person name="Braus-Stromeyer S.A."/>
            <person name="Caldana C."/>
            <person name="Canovas D."/>
            <person name="Cerqueira G.C."/>
            <person name="Chen F."/>
            <person name="Chen W."/>
            <person name="Choi C."/>
            <person name="Clum A."/>
            <person name="Dos Santos R.A."/>
            <person name="Damasio A.R."/>
            <person name="Diallinas G."/>
            <person name="Emri T."/>
            <person name="Fekete E."/>
            <person name="Flipphi M."/>
            <person name="Freyberg S."/>
            <person name="Gallo A."/>
            <person name="Gournas C."/>
            <person name="Habgood R."/>
            <person name="Hainaut M."/>
            <person name="Harispe M.L."/>
            <person name="Henrissat B."/>
            <person name="Hilden K.S."/>
            <person name="Hope R."/>
            <person name="Hossain A."/>
            <person name="Karabika E."/>
            <person name="Karaffa L."/>
            <person name="Karanyi Z."/>
            <person name="Krasevec N."/>
            <person name="Kuo A."/>
            <person name="Kusch H."/>
            <person name="LaButti K."/>
            <person name="Lagendijk E.L."/>
            <person name="Lapidus A."/>
            <person name="Levasseur A."/>
            <person name="Lindquist E."/>
            <person name="Lipzen A."/>
            <person name="Logrieco A.F."/>
            <person name="MacCabe A."/>
            <person name="Maekelae M.R."/>
            <person name="Malavazi I."/>
            <person name="Melin P."/>
            <person name="Meyer V."/>
            <person name="Mielnichuk N."/>
            <person name="Miskei M."/>
            <person name="Molnar A.P."/>
            <person name="Mule G."/>
            <person name="Ngan C.Y."/>
            <person name="Orejas M."/>
            <person name="Orosz E."/>
            <person name="Ouedraogo J.P."/>
            <person name="Overkamp K.M."/>
            <person name="Park H.-S."/>
            <person name="Perrone G."/>
            <person name="Piumi F."/>
            <person name="Punt P.J."/>
            <person name="Ram A.F."/>
            <person name="Ramon A."/>
            <person name="Rauscher S."/>
            <person name="Record E."/>
            <person name="Riano-Pachon D.M."/>
            <person name="Robert V."/>
            <person name="Roehrig J."/>
            <person name="Ruller R."/>
            <person name="Salamov A."/>
            <person name="Salih N.S."/>
            <person name="Samson R.A."/>
            <person name="Sandor E."/>
            <person name="Sanguinetti M."/>
            <person name="Schuetze T."/>
            <person name="Sepcic K."/>
            <person name="Shelest E."/>
            <person name="Sherlock G."/>
            <person name="Sophianopoulou V."/>
            <person name="Squina F.M."/>
            <person name="Sun H."/>
            <person name="Susca A."/>
            <person name="Todd R.B."/>
            <person name="Tsang A."/>
            <person name="Unkles S.E."/>
            <person name="van de Wiele N."/>
            <person name="van Rossen-Uffink D."/>
            <person name="Oliveira J.V."/>
            <person name="Vesth T.C."/>
            <person name="Visser J."/>
            <person name="Yu J.-H."/>
            <person name="Zhou M."/>
            <person name="Andersen M.R."/>
            <person name="Archer D.B."/>
            <person name="Baker S.E."/>
            <person name="Benoit I."/>
            <person name="Brakhage A.A."/>
            <person name="Braus G.H."/>
            <person name="Fischer R."/>
            <person name="Frisvad J.C."/>
            <person name="Goldman G.H."/>
            <person name="Houbraken J."/>
            <person name="Oakley B."/>
            <person name="Pocsi I."/>
            <person name="Scazzocchio C."/>
            <person name="Seiboth B."/>
            <person name="vanKuyk P.A."/>
            <person name="Wortman J."/>
            <person name="Dyer P.S."/>
            <person name="Grigoriev I.V."/>
        </authorList>
    </citation>
    <scope>NUCLEOTIDE SEQUENCE [LARGE SCALE GENOMIC DNA]</scope>
    <source>
        <strain evidence="2">ITEM 5010</strain>
    </source>
</reference>
<dbReference type="InterPro" id="IPR014710">
    <property type="entry name" value="RmlC-like_jellyroll"/>
</dbReference>
<protein>
    <submittedName>
        <fullName evidence="1">Uncharacterized protein</fullName>
    </submittedName>
</protein>
<evidence type="ECO:0000313" key="2">
    <source>
        <dbReference type="Proteomes" id="UP000188318"/>
    </source>
</evidence>
<organism evidence="1 2">
    <name type="scientific">Aspergillus carbonarius (strain ITEM 5010)</name>
    <dbReference type="NCBI Taxonomy" id="602072"/>
    <lineage>
        <taxon>Eukaryota</taxon>
        <taxon>Fungi</taxon>
        <taxon>Dikarya</taxon>
        <taxon>Ascomycota</taxon>
        <taxon>Pezizomycotina</taxon>
        <taxon>Eurotiomycetes</taxon>
        <taxon>Eurotiomycetidae</taxon>
        <taxon>Eurotiales</taxon>
        <taxon>Aspergillaceae</taxon>
        <taxon>Aspergillus</taxon>
        <taxon>Aspergillus subgen. Circumdati</taxon>
    </lineage>
</organism>
<accession>A0A1R3S065</accession>
<dbReference type="OrthoDB" id="3266505at2759"/>
<dbReference type="Proteomes" id="UP000188318">
    <property type="component" value="Unassembled WGS sequence"/>
</dbReference>
<evidence type="ECO:0000313" key="1">
    <source>
        <dbReference type="EMBL" id="OOG00114.1"/>
    </source>
</evidence>
<dbReference type="AlphaFoldDB" id="A0A1R3S065"/>
<dbReference type="VEuPathDB" id="FungiDB:ASPCADRAFT_204010"/>
<name>A0A1R3S065_ASPC5</name>
<gene>
    <name evidence="1" type="ORF">ASPCADRAFT_204010</name>
</gene>
<dbReference type="EMBL" id="KV907494">
    <property type="protein sequence ID" value="OOG00114.1"/>
    <property type="molecule type" value="Genomic_DNA"/>
</dbReference>
<proteinExistence type="predicted"/>